<accession>A0A1E5GVI2</accession>
<dbReference type="NCBIfam" id="TIGR01167">
    <property type="entry name" value="LPXTG_anchor"/>
    <property type="match status" value="1"/>
</dbReference>
<keyword evidence="6" id="KW-1133">Transmembrane helix</keyword>
<keyword evidence="1" id="KW-0134">Cell wall</keyword>
<reference evidence="10" key="1">
    <citation type="submission" date="2016-09" db="EMBL/GenBank/DDBJ databases">
        <authorList>
            <person name="Gulvik C.A."/>
        </authorList>
    </citation>
    <scope>NUCLEOTIDE SEQUENCE [LARGE SCALE GENOMIC DNA]</scope>
    <source>
        <strain evidence="10">LMG 8895</strain>
    </source>
</reference>
<keyword evidence="6" id="KW-0812">Transmembrane</keyword>
<dbReference type="EMBL" id="MIJY01000012">
    <property type="protein sequence ID" value="OEG16703.1"/>
    <property type="molecule type" value="Genomic_DNA"/>
</dbReference>
<keyword evidence="6" id="KW-0472">Membrane</keyword>
<dbReference type="InterPro" id="IPR019931">
    <property type="entry name" value="LPXTG_anchor"/>
</dbReference>
<keyword evidence="10" id="KW-1185">Reference proteome</keyword>
<evidence type="ECO:0000313" key="9">
    <source>
        <dbReference type="EMBL" id="OEG16703.1"/>
    </source>
</evidence>
<evidence type="ECO:0000256" key="1">
    <source>
        <dbReference type="ARBA" id="ARBA00022512"/>
    </source>
</evidence>
<dbReference type="Pfam" id="PF00746">
    <property type="entry name" value="Gram_pos_anchor"/>
    <property type="match status" value="1"/>
</dbReference>
<evidence type="ECO:0000256" key="2">
    <source>
        <dbReference type="ARBA" id="ARBA00022525"/>
    </source>
</evidence>
<gene>
    <name evidence="9" type="ORF">BCR25_03650</name>
</gene>
<keyword evidence="4" id="KW-0572">Peptidoglycan-anchor</keyword>
<dbReference type="OrthoDB" id="2193592at2"/>
<proteinExistence type="predicted"/>
<sequence length="106" mass="11649">MKKGYRIRLLLTSISFLALFLGMNHTNEARAAEEGGQVQTDAGIVMRKAKKTTDSSDKPPIPKKKPVGRLPQTGDLVKISLLFSGGVLTLVTLLLLFWRRKAGRSV</sequence>
<dbReference type="RefSeq" id="WP_069663100.1">
    <property type="nucleotide sequence ID" value="NZ_JBHUJJ010000001.1"/>
</dbReference>
<evidence type="ECO:0000259" key="8">
    <source>
        <dbReference type="Pfam" id="PF00746"/>
    </source>
</evidence>
<dbReference type="Proteomes" id="UP000095094">
    <property type="component" value="Unassembled WGS sequence"/>
</dbReference>
<keyword evidence="2" id="KW-0964">Secreted</keyword>
<feature type="chain" id="PRO_5009177853" description="Gram-positive cocci surface proteins LPxTG domain-containing protein" evidence="7">
    <location>
        <begin position="32"/>
        <end position="106"/>
    </location>
</feature>
<evidence type="ECO:0000256" key="3">
    <source>
        <dbReference type="ARBA" id="ARBA00022729"/>
    </source>
</evidence>
<feature type="signal peptide" evidence="7">
    <location>
        <begin position="1"/>
        <end position="31"/>
    </location>
</feature>
<feature type="domain" description="Gram-positive cocci surface proteins LPxTG" evidence="8">
    <location>
        <begin position="62"/>
        <end position="101"/>
    </location>
</feature>
<evidence type="ECO:0000256" key="7">
    <source>
        <dbReference type="SAM" id="SignalP"/>
    </source>
</evidence>
<organism evidence="9 10">
    <name type="scientific">Enterococcus termitis</name>
    <dbReference type="NCBI Taxonomy" id="332950"/>
    <lineage>
        <taxon>Bacteria</taxon>
        <taxon>Bacillati</taxon>
        <taxon>Bacillota</taxon>
        <taxon>Bacilli</taxon>
        <taxon>Lactobacillales</taxon>
        <taxon>Enterococcaceae</taxon>
        <taxon>Enterococcus</taxon>
    </lineage>
</organism>
<feature type="region of interest" description="Disordered" evidence="5">
    <location>
        <begin position="48"/>
        <end position="71"/>
    </location>
</feature>
<dbReference type="AlphaFoldDB" id="A0A1E5GVI2"/>
<evidence type="ECO:0000256" key="5">
    <source>
        <dbReference type="SAM" id="MobiDB-lite"/>
    </source>
</evidence>
<evidence type="ECO:0000313" key="10">
    <source>
        <dbReference type="Proteomes" id="UP000095094"/>
    </source>
</evidence>
<protein>
    <recommendedName>
        <fullName evidence="8">Gram-positive cocci surface proteins LPxTG domain-containing protein</fullName>
    </recommendedName>
</protein>
<keyword evidence="3 7" id="KW-0732">Signal</keyword>
<evidence type="ECO:0000256" key="4">
    <source>
        <dbReference type="ARBA" id="ARBA00023088"/>
    </source>
</evidence>
<name>A0A1E5GVI2_9ENTE</name>
<evidence type="ECO:0000256" key="6">
    <source>
        <dbReference type="SAM" id="Phobius"/>
    </source>
</evidence>
<feature type="transmembrane region" description="Helical" evidence="6">
    <location>
        <begin position="79"/>
        <end position="98"/>
    </location>
</feature>
<comment type="caution">
    <text evidence="9">The sequence shown here is derived from an EMBL/GenBank/DDBJ whole genome shotgun (WGS) entry which is preliminary data.</text>
</comment>